<dbReference type="PANTHER" id="PTHR10204">
    <property type="entry name" value="NAD P H OXIDOREDUCTASE-RELATED"/>
    <property type="match status" value="1"/>
</dbReference>
<dbReference type="SUPFAM" id="SSF52218">
    <property type="entry name" value="Flavoproteins"/>
    <property type="match status" value="1"/>
</dbReference>
<comment type="caution">
    <text evidence="4">The sequence shown here is derived from an EMBL/GenBank/DDBJ whole genome shotgun (WGS) entry which is preliminary data.</text>
</comment>
<sequence length="220" mass="25478">MLSFYLCFVQLLKNKKMKHLIIYAHPNKASLNHLFKQTVEETLLQQKHEVVVRDLYQLNFDPVLSLEDISGQRKGIVSEAIRTEQEYIAWAEVVTFIYPIWWTGMPGIMKGYIDRVFSYGFAYRYDNGVQKGLLTGKEAYIINSHGKSKTEYQEIGMDNALKLTSDTGVYTYCGFDIKQHFFFDRADRATPEIIEAWKTEIVDTYAVGRPNISLFSSVKE</sequence>
<evidence type="ECO:0000256" key="2">
    <source>
        <dbReference type="ARBA" id="ARBA00023002"/>
    </source>
</evidence>
<keyword evidence="2 4" id="KW-0560">Oxidoreductase</keyword>
<dbReference type="EMBL" id="JBHRYO010000002">
    <property type="protein sequence ID" value="MFC3757023.1"/>
    <property type="molecule type" value="Genomic_DNA"/>
</dbReference>
<accession>A0ABV7XXI9</accession>
<evidence type="ECO:0000256" key="1">
    <source>
        <dbReference type="ARBA" id="ARBA00006252"/>
    </source>
</evidence>
<dbReference type="Pfam" id="PF02525">
    <property type="entry name" value="Flavodoxin_2"/>
    <property type="match status" value="1"/>
</dbReference>
<organism evidence="4 5">
    <name type="scientific">Chryseobacterium tructae</name>
    <dbReference type="NCBI Taxonomy" id="1037380"/>
    <lineage>
        <taxon>Bacteria</taxon>
        <taxon>Pseudomonadati</taxon>
        <taxon>Bacteroidota</taxon>
        <taxon>Flavobacteriia</taxon>
        <taxon>Flavobacteriales</taxon>
        <taxon>Weeksellaceae</taxon>
        <taxon>Chryseobacterium group</taxon>
        <taxon>Chryseobacterium</taxon>
    </lineage>
</organism>
<comment type="similarity">
    <text evidence="1">Belongs to the NAD(P)H dehydrogenase (quinone) family.</text>
</comment>
<gene>
    <name evidence="4" type="ORF">ACFONJ_13670</name>
</gene>
<dbReference type="InterPro" id="IPR029039">
    <property type="entry name" value="Flavoprotein-like_sf"/>
</dbReference>
<dbReference type="GO" id="GO:0016491">
    <property type="term" value="F:oxidoreductase activity"/>
    <property type="evidence" value="ECO:0007669"/>
    <property type="project" value="UniProtKB-KW"/>
</dbReference>
<keyword evidence="5" id="KW-1185">Reference proteome</keyword>
<dbReference type="Gene3D" id="3.40.50.360">
    <property type="match status" value="1"/>
</dbReference>
<protein>
    <submittedName>
        <fullName evidence="4">NAD(P)H-dependent oxidoreductase</fullName>
        <ecNumber evidence="4">1.-.-.-</ecNumber>
        <ecNumber evidence="4">1.6.99.-</ecNumber>
    </submittedName>
</protein>
<evidence type="ECO:0000313" key="5">
    <source>
        <dbReference type="Proteomes" id="UP001595735"/>
    </source>
</evidence>
<dbReference type="RefSeq" id="WP_378170263.1">
    <property type="nucleotide sequence ID" value="NZ_JBHRYO010000002.1"/>
</dbReference>
<reference evidence="5" key="1">
    <citation type="journal article" date="2019" name="Int. J. Syst. Evol. Microbiol.">
        <title>The Global Catalogue of Microorganisms (GCM) 10K type strain sequencing project: providing services to taxonomists for standard genome sequencing and annotation.</title>
        <authorList>
            <consortium name="The Broad Institute Genomics Platform"/>
            <consortium name="The Broad Institute Genome Sequencing Center for Infectious Disease"/>
            <person name="Wu L."/>
            <person name="Ma J."/>
        </authorList>
    </citation>
    <scope>NUCLEOTIDE SEQUENCE [LARGE SCALE GENOMIC DNA]</scope>
    <source>
        <strain evidence="5">CECT 7798</strain>
    </source>
</reference>
<proteinExistence type="inferred from homology"/>
<evidence type="ECO:0000313" key="4">
    <source>
        <dbReference type="EMBL" id="MFC3757023.1"/>
    </source>
</evidence>
<dbReference type="InterPro" id="IPR051545">
    <property type="entry name" value="NAD(P)H_dehydrogenase_qn"/>
</dbReference>
<dbReference type="Proteomes" id="UP001595735">
    <property type="component" value="Unassembled WGS sequence"/>
</dbReference>
<dbReference type="EC" id="1.6.99.-" evidence="4"/>
<dbReference type="EC" id="1.-.-.-" evidence="4"/>
<name>A0ABV7XXI9_9FLAO</name>
<dbReference type="PANTHER" id="PTHR10204:SF34">
    <property type="entry name" value="NAD(P)H DEHYDROGENASE [QUINONE] 1 ISOFORM 1"/>
    <property type="match status" value="1"/>
</dbReference>
<evidence type="ECO:0000259" key="3">
    <source>
        <dbReference type="Pfam" id="PF02525"/>
    </source>
</evidence>
<feature type="domain" description="Flavodoxin-like fold" evidence="3">
    <location>
        <begin position="17"/>
        <end position="197"/>
    </location>
</feature>
<dbReference type="InterPro" id="IPR003680">
    <property type="entry name" value="Flavodoxin_fold"/>
</dbReference>